<evidence type="ECO:0000313" key="2">
    <source>
        <dbReference type="Proteomes" id="UP000179769"/>
    </source>
</evidence>
<evidence type="ECO:0000313" key="1">
    <source>
        <dbReference type="EMBL" id="OHV25669.1"/>
    </source>
</evidence>
<comment type="caution">
    <text evidence="1">The sequence shown here is derived from an EMBL/GenBank/DDBJ whole genome shotgun (WGS) entry which is preliminary data.</text>
</comment>
<accession>A0A1S1PWI9</accession>
<gene>
    <name evidence="1" type="ORF">BBK14_21790</name>
</gene>
<keyword evidence="2" id="KW-1185">Reference proteome</keyword>
<reference evidence="2" key="1">
    <citation type="submission" date="2016-07" db="EMBL/GenBank/DDBJ databases">
        <title>Frankia sp. NRRL B-16219 Genome sequencing.</title>
        <authorList>
            <person name="Ghodhbane-Gtari F."/>
            <person name="Swanson E."/>
            <person name="Gueddou A."/>
            <person name="Louati M."/>
            <person name="Nouioui I."/>
            <person name="Hezbri K."/>
            <person name="Abebe-Akele F."/>
            <person name="Simpson S."/>
            <person name="Morris K."/>
            <person name="Thomas K."/>
            <person name="Gtari M."/>
            <person name="Tisa L.S."/>
        </authorList>
    </citation>
    <scope>NUCLEOTIDE SEQUENCE [LARGE SCALE GENOMIC DNA]</scope>
    <source>
        <strain evidence="2">NRRL B-16219</strain>
    </source>
</reference>
<dbReference type="EMBL" id="MAXA01000229">
    <property type="protein sequence ID" value="OHV25669.1"/>
    <property type="molecule type" value="Genomic_DNA"/>
</dbReference>
<organism evidence="1 2">
    <name type="scientific">Parafrankia soli</name>
    <dbReference type="NCBI Taxonomy" id="2599596"/>
    <lineage>
        <taxon>Bacteria</taxon>
        <taxon>Bacillati</taxon>
        <taxon>Actinomycetota</taxon>
        <taxon>Actinomycetes</taxon>
        <taxon>Frankiales</taxon>
        <taxon>Frankiaceae</taxon>
        <taxon>Parafrankia</taxon>
    </lineage>
</organism>
<protein>
    <submittedName>
        <fullName evidence="1">Uncharacterized protein</fullName>
    </submittedName>
</protein>
<sequence length="248" mass="23935">MDGGAFGVGLGGPAGDEGGVGTGFEGEPVALKLGVAVGDGPPGLGAIGVETDVGVVVLGGGEGGDGGGELGWGEGTGEPAVKVGDDEFLADVDAAGMFNVVGQCVLVGVDAAVVGLAVVPAALHSPPADSAPHPAAQLVGVSGALGLARAAGVELLGREAGLDLGEGLVVDERLVDDGRRVDPDVRVVPPHPGLVAEGDILDVEEDLVFALAVPDLPAGVPGVGQDGAQRCFGPRDTGAMGVTNRVVG</sequence>
<proteinExistence type="predicted"/>
<name>A0A1S1PWI9_9ACTN</name>
<dbReference type="AlphaFoldDB" id="A0A1S1PWI9"/>
<dbReference type="Proteomes" id="UP000179769">
    <property type="component" value="Unassembled WGS sequence"/>
</dbReference>